<keyword evidence="2" id="KW-0472">Membrane</keyword>
<evidence type="ECO:0000256" key="1">
    <source>
        <dbReference type="SAM" id="MobiDB-lite"/>
    </source>
</evidence>
<dbReference type="InterPro" id="IPR018392">
    <property type="entry name" value="LysM"/>
</dbReference>
<feature type="region of interest" description="Disordered" evidence="1">
    <location>
        <begin position="320"/>
        <end position="407"/>
    </location>
</feature>
<accession>A0A6V8KL39</accession>
<dbReference type="Pfam" id="PF01476">
    <property type="entry name" value="LysM"/>
    <property type="match status" value="1"/>
</dbReference>
<keyword evidence="2" id="KW-0812">Transmembrane</keyword>
<comment type="caution">
    <text evidence="4">The sequence shown here is derived from an EMBL/GenBank/DDBJ whole genome shotgun (WGS) entry which is preliminary data.</text>
</comment>
<dbReference type="Proteomes" id="UP000482800">
    <property type="component" value="Unassembled WGS sequence"/>
</dbReference>
<reference evidence="4 5" key="1">
    <citation type="submission" date="2020-03" db="EMBL/GenBank/DDBJ databases">
        <title>Whole genome shotgun sequence of Phytohabitans houttuyneae NBRC 108639.</title>
        <authorList>
            <person name="Komaki H."/>
            <person name="Tamura T."/>
        </authorList>
    </citation>
    <scope>NUCLEOTIDE SEQUENCE [LARGE SCALE GENOMIC DNA]</scope>
    <source>
        <strain evidence="4 5">NBRC 108639</strain>
    </source>
</reference>
<evidence type="ECO:0000313" key="4">
    <source>
        <dbReference type="EMBL" id="GFJ85813.1"/>
    </source>
</evidence>
<dbReference type="InterPro" id="IPR052196">
    <property type="entry name" value="Bact_Kbp"/>
</dbReference>
<dbReference type="PANTHER" id="PTHR34700">
    <property type="entry name" value="POTASSIUM BINDING PROTEIN KBP"/>
    <property type="match status" value="1"/>
</dbReference>
<dbReference type="RefSeq" id="WP_173071075.1">
    <property type="nucleotide sequence ID" value="NZ_BAABGO010000002.1"/>
</dbReference>
<name>A0A6V8KL39_9ACTN</name>
<proteinExistence type="predicted"/>
<feature type="region of interest" description="Disordered" evidence="1">
    <location>
        <begin position="438"/>
        <end position="457"/>
    </location>
</feature>
<keyword evidence="5" id="KW-1185">Reference proteome</keyword>
<dbReference type="PANTHER" id="PTHR34700:SF4">
    <property type="entry name" value="PHAGE-LIKE ELEMENT PBSX PROTEIN XKDP"/>
    <property type="match status" value="1"/>
</dbReference>
<dbReference type="InterPro" id="IPR036779">
    <property type="entry name" value="LysM_dom_sf"/>
</dbReference>
<feature type="transmembrane region" description="Helical" evidence="2">
    <location>
        <begin position="63"/>
        <end position="80"/>
    </location>
</feature>
<evidence type="ECO:0000256" key="2">
    <source>
        <dbReference type="SAM" id="Phobius"/>
    </source>
</evidence>
<reference evidence="4 5" key="2">
    <citation type="submission" date="2020-03" db="EMBL/GenBank/DDBJ databases">
        <authorList>
            <person name="Ichikawa N."/>
            <person name="Kimura A."/>
            <person name="Kitahashi Y."/>
            <person name="Uohara A."/>
        </authorList>
    </citation>
    <scope>NUCLEOTIDE SEQUENCE [LARGE SCALE GENOMIC DNA]</scope>
    <source>
        <strain evidence="4 5">NBRC 108639</strain>
    </source>
</reference>
<dbReference type="EMBL" id="BLPF01000004">
    <property type="protein sequence ID" value="GFJ85813.1"/>
    <property type="molecule type" value="Genomic_DNA"/>
</dbReference>
<evidence type="ECO:0000259" key="3">
    <source>
        <dbReference type="PROSITE" id="PS51782"/>
    </source>
</evidence>
<sequence length="699" mass="73928">MKPPTPRTRTAAAGSIARRIGAGAALAILLFGVPFALAVFIGWPAPSKPPTLDEARQWLTASITDRAIIDALAVLLWYLWAQFVRCLIAETRAARTGATARRLRGTAGTQQLAATIITTLTMGIVVTTAVAPAAIGLTPLEPTVAAHTATRISETATPIAPDGTERARTGESDPARTESTAYITIRIGAASYRHPVTAGDDLSTIAEQWLGNADRWPEIHALNRAAFTPTNAGAGGAQPAALNPGSTIVLPRDARPPSWTRLAQTVNDSATGRSAVPAKPEYTVARGDWVYHIAARFLGDGDRYPEIARLNNNLERADRRFPDHIEPGQLLTLPPSARDRGPQPHANGSATSTAPPRPPRPKAETFPRQPPPTALPSSEATNPDRAAPPSPSVKTGSSPDSDDSTGVLDTVLPTTAVLACAGMLAALALYQLRAARRRQRQQRQPNRRIPSAPDPTIETTVRASARPADVDRLNEALRNLAAGLHDHMPADLPDVAAVSISAGDIDFILTHPNPHPPSPFVTDQSGRTWSLPRSVPLADDDQALAPLPLLATVASSPDGHHLLIDLERAHLVTISGDRRRATDLLRYLAAELATSHWSDDTQIVLAGFDHDDARHLAALGGDRVTTATSIAEAIARVQRRAAATITAMTDTGLHAALEGRIADLIADALMPHVLLIADANGHEDASSLAGGSPSHTARS</sequence>
<feature type="domain" description="LysM" evidence="3">
    <location>
        <begin position="280"/>
        <end position="333"/>
    </location>
</feature>
<dbReference type="CDD" id="cd00118">
    <property type="entry name" value="LysM"/>
    <property type="match status" value="1"/>
</dbReference>
<protein>
    <recommendedName>
        <fullName evidence="3">LysM domain-containing protein</fullName>
    </recommendedName>
</protein>
<organism evidence="4 5">
    <name type="scientific">Phytohabitans houttuyneae</name>
    <dbReference type="NCBI Taxonomy" id="1076126"/>
    <lineage>
        <taxon>Bacteria</taxon>
        <taxon>Bacillati</taxon>
        <taxon>Actinomycetota</taxon>
        <taxon>Actinomycetes</taxon>
        <taxon>Micromonosporales</taxon>
        <taxon>Micromonosporaceae</taxon>
    </lineage>
</organism>
<gene>
    <name evidence="4" type="ORF">Phou_099930</name>
</gene>
<dbReference type="PROSITE" id="PS51782">
    <property type="entry name" value="LYSM"/>
    <property type="match status" value="1"/>
</dbReference>
<feature type="transmembrane region" description="Helical" evidence="2">
    <location>
        <begin position="112"/>
        <end position="135"/>
    </location>
</feature>
<evidence type="ECO:0000313" key="5">
    <source>
        <dbReference type="Proteomes" id="UP000482800"/>
    </source>
</evidence>
<feature type="transmembrane region" description="Helical" evidence="2">
    <location>
        <begin position="20"/>
        <end position="43"/>
    </location>
</feature>
<keyword evidence="2" id="KW-1133">Transmembrane helix</keyword>
<dbReference type="Gene3D" id="3.10.350.10">
    <property type="entry name" value="LysM domain"/>
    <property type="match status" value="1"/>
</dbReference>
<dbReference type="AlphaFoldDB" id="A0A6V8KL39"/>